<dbReference type="EMBL" id="KN655603">
    <property type="protein sequence ID" value="KHN24232.1"/>
    <property type="molecule type" value="Genomic_DNA"/>
</dbReference>
<protein>
    <submittedName>
        <fullName evidence="1">Uncharacterized protein</fullName>
    </submittedName>
</protein>
<name>A0A0B2QX75_GLYSO</name>
<accession>A0A0B2QX75</accession>
<gene>
    <name evidence="1" type="ORF">glysoja_037066</name>
</gene>
<sequence length="60" mass="6863">MFLFRDEARIDSEDGGLCMGAVVTSRNTIGTCGLYLLTRPLWPSILQRLNLNAKYIYTYM</sequence>
<organism evidence="1">
    <name type="scientific">Glycine soja</name>
    <name type="common">Wild soybean</name>
    <dbReference type="NCBI Taxonomy" id="3848"/>
    <lineage>
        <taxon>Eukaryota</taxon>
        <taxon>Viridiplantae</taxon>
        <taxon>Streptophyta</taxon>
        <taxon>Embryophyta</taxon>
        <taxon>Tracheophyta</taxon>
        <taxon>Spermatophyta</taxon>
        <taxon>Magnoliopsida</taxon>
        <taxon>eudicotyledons</taxon>
        <taxon>Gunneridae</taxon>
        <taxon>Pentapetalae</taxon>
        <taxon>rosids</taxon>
        <taxon>fabids</taxon>
        <taxon>Fabales</taxon>
        <taxon>Fabaceae</taxon>
        <taxon>Papilionoideae</taxon>
        <taxon>50 kb inversion clade</taxon>
        <taxon>NPAAA clade</taxon>
        <taxon>indigoferoid/millettioid clade</taxon>
        <taxon>Phaseoleae</taxon>
        <taxon>Glycine</taxon>
        <taxon>Glycine subgen. Soja</taxon>
    </lineage>
</organism>
<proteinExistence type="predicted"/>
<dbReference type="Proteomes" id="UP000053555">
    <property type="component" value="Unassembled WGS sequence"/>
</dbReference>
<reference evidence="1" key="1">
    <citation type="submission" date="2014-07" db="EMBL/GenBank/DDBJ databases">
        <title>Identification of a novel salt tolerance gene in wild soybean by whole-genome sequencing.</title>
        <authorList>
            <person name="Lam H.-M."/>
            <person name="Qi X."/>
            <person name="Li M.-W."/>
            <person name="Liu X."/>
            <person name="Xie M."/>
            <person name="Ni M."/>
            <person name="Xu X."/>
        </authorList>
    </citation>
    <scope>NUCLEOTIDE SEQUENCE [LARGE SCALE GENOMIC DNA]</scope>
    <source>
        <tissue evidence="1">Root</tissue>
    </source>
</reference>
<evidence type="ECO:0000313" key="1">
    <source>
        <dbReference type="EMBL" id="KHN24232.1"/>
    </source>
</evidence>
<dbReference type="AlphaFoldDB" id="A0A0B2QX75"/>